<evidence type="ECO:0000313" key="2">
    <source>
        <dbReference type="EMBL" id="PAV86849.1"/>
    </source>
</evidence>
<evidence type="ECO:0000313" key="3">
    <source>
        <dbReference type="Proteomes" id="UP000218231"/>
    </source>
</evidence>
<organism evidence="2 3">
    <name type="scientific">Diploscapter pachys</name>
    <dbReference type="NCBI Taxonomy" id="2018661"/>
    <lineage>
        <taxon>Eukaryota</taxon>
        <taxon>Metazoa</taxon>
        <taxon>Ecdysozoa</taxon>
        <taxon>Nematoda</taxon>
        <taxon>Chromadorea</taxon>
        <taxon>Rhabditida</taxon>
        <taxon>Rhabditina</taxon>
        <taxon>Rhabditomorpha</taxon>
        <taxon>Rhabditoidea</taxon>
        <taxon>Rhabditidae</taxon>
        <taxon>Diploscapter</taxon>
    </lineage>
</organism>
<comment type="caution">
    <text evidence="2">The sequence shown here is derived from an EMBL/GenBank/DDBJ whole genome shotgun (WGS) entry which is preliminary data.</text>
</comment>
<dbReference type="OrthoDB" id="8195432at2759"/>
<protein>
    <submittedName>
        <fullName evidence="2">Uncharacterized protein</fullName>
    </submittedName>
</protein>
<dbReference type="STRING" id="2018661.A0A2A2LL03"/>
<proteinExistence type="predicted"/>
<keyword evidence="3" id="KW-1185">Reference proteome</keyword>
<accession>A0A2A2LL03</accession>
<feature type="region of interest" description="Disordered" evidence="1">
    <location>
        <begin position="1"/>
        <end position="43"/>
    </location>
</feature>
<dbReference type="Proteomes" id="UP000218231">
    <property type="component" value="Unassembled WGS sequence"/>
</dbReference>
<dbReference type="AlphaFoldDB" id="A0A2A2LL03"/>
<feature type="compositionally biased region" description="Low complexity" evidence="1">
    <location>
        <begin position="1"/>
        <end position="19"/>
    </location>
</feature>
<sequence length="164" mass="17902">MAAADTETATAAADDVATTPRQPPTSLADATPTPVPDRKVPGTPGLLRPDIAIIDDAAKSCTVIDVVVTYENRKDALVAARMDKIRKYDVLKQHFEALGYRTTVDAYVVGALGSMDPLNRRAIAALNVNPVYNRLMQKLIVSDVIKWARDVYTEHVSGVRQYHV</sequence>
<evidence type="ECO:0000256" key="1">
    <source>
        <dbReference type="SAM" id="MobiDB-lite"/>
    </source>
</evidence>
<gene>
    <name evidence="2" type="ORF">WR25_18551</name>
</gene>
<dbReference type="EMBL" id="LIAE01006626">
    <property type="protein sequence ID" value="PAV86849.1"/>
    <property type="molecule type" value="Genomic_DNA"/>
</dbReference>
<reference evidence="2 3" key="1">
    <citation type="journal article" date="2017" name="Curr. Biol.">
        <title>Genome architecture and evolution of a unichromosomal asexual nematode.</title>
        <authorList>
            <person name="Fradin H."/>
            <person name="Zegar C."/>
            <person name="Gutwein M."/>
            <person name="Lucas J."/>
            <person name="Kovtun M."/>
            <person name="Corcoran D."/>
            <person name="Baugh L.R."/>
            <person name="Kiontke K."/>
            <person name="Gunsalus K."/>
            <person name="Fitch D.H."/>
            <person name="Piano F."/>
        </authorList>
    </citation>
    <scope>NUCLEOTIDE SEQUENCE [LARGE SCALE GENOMIC DNA]</scope>
    <source>
        <strain evidence="2">PF1309</strain>
    </source>
</reference>
<name>A0A2A2LL03_9BILA</name>